<dbReference type="Proteomes" id="UP000566995">
    <property type="component" value="Unassembled WGS sequence"/>
</dbReference>
<feature type="transmembrane region" description="Helical" evidence="1">
    <location>
        <begin position="6"/>
        <end position="29"/>
    </location>
</feature>
<organism evidence="2 3">
    <name type="scientific">Pseudomonas nitroreducens</name>
    <dbReference type="NCBI Taxonomy" id="46680"/>
    <lineage>
        <taxon>Bacteria</taxon>
        <taxon>Pseudomonadati</taxon>
        <taxon>Pseudomonadota</taxon>
        <taxon>Gammaproteobacteria</taxon>
        <taxon>Pseudomonadales</taxon>
        <taxon>Pseudomonadaceae</taxon>
        <taxon>Pseudomonas</taxon>
    </lineage>
</organism>
<keyword evidence="1" id="KW-0812">Transmembrane</keyword>
<evidence type="ECO:0000256" key="1">
    <source>
        <dbReference type="SAM" id="Phobius"/>
    </source>
</evidence>
<protein>
    <submittedName>
        <fullName evidence="2">Uncharacterized protein</fullName>
    </submittedName>
</protein>
<reference evidence="2 3" key="1">
    <citation type="submission" date="2020-08" db="EMBL/GenBank/DDBJ databases">
        <title>Functional genomics of gut bacteria from endangered species of beetles.</title>
        <authorList>
            <person name="Carlos-Shanley C."/>
        </authorList>
    </citation>
    <scope>NUCLEOTIDE SEQUENCE [LARGE SCALE GENOMIC DNA]</scope>
    <source>
        <strain evidence="2 3">S00179</strain>
    </source>
</reference>
<keyword evidence="1" id="KW-0472">Membrane</keyword>
<dbReference type="EMBL" id="JACHLI010000061">
    <property type="protein sequence ID" value="MBB4868148.1"/>
    <property type="molecule type" value="Genomic_DNA"/>
</dbReference>
<keyword evidence="1" id="KW-1133">Transmembrane helix</keyword>
<comment type="caution">
    <text evidence="2">The sequence shown here is derived from an EMBL/GenBank/DDBJ whole genome shotgun (WGS) entry which is preliminary data.</text>
</comment>
<sequence>MSPLGIGVISVATFAVLMGIASLVADHYIQRHKKQRQAQRH</sequence>
<gene>
    <name evidence="2" type="ORF">HNP46_007068</name>
</gene>
<accession>A0A7W7P4J7</accession>
<evidence type="ECO:0000313" key="2">
    <source>
        <dbReference type="EMBL" id="MBB4868148.1"/>
    </source>
</evidence>
<proteinExistence type="predicted"/>
<dbReference type="AlphaFoldDB" id="A0A7W7P4J7"/>
<name>A0A7W7P4J7_PSENT</name>
<evidence type="ECO:0000313" key="3">
    <source>
        <dbReference type="Proteomes" id="UP000566995"/>
    </source>
</evidence>